<dbReference type="RefSeq" id="WP_354695212.1">
    <property type="nucleotide sequence ID" value="NZ_JAZHOG010000005.1"/>
</dbReference>
<feature type="transmembrane region" description="Helical" evidence="7">
    <location>
        <begin position="333"/>
        <end position="354"/>
    </location>
</feature>
<dbReference type="CDD" id="cd17328">
    <property type="entry name" value="MFS_spinster_like"/>
    <property type="match status" value="1"/>
</dbReference>
<keyword evidence="3 7" id="KW-0812">Transmembrane</keyword>
<dbReference type="PANTHER" id="PTHR23505">
    <property type="entry name" value="SPINSTER"/>
    <property type="match status" value="1"/>
</dbReference>
<keyword evidence="2" id="KW-0813">Transport</keyword>
<feature type="transmembrane region" description="Helical" evidence="7">
    <location>
        <begin position="205"/>
        <end position="223"/>
    </location>
</feature>
<accession>A0AAW9RCU1</accession>
<feature type="transmembrane region" description="Helical" evidence="7">
    <location>
        <begin position="432"/>
        <end position="451"/>
    </location>
</feature>
<organism evidence="9 10">
    <name type="scientific">Elongatibacter sediminis</name>
    <dbReference type="NCBI Taxonomy" id="3119006"/>
    <lineage>
        <taxon>Bacteria</taxon>
        <taxon>Pseudomonadati</taxon>
        <taxon>Pseudomonadota</taxon>
        <taxon>Gammaproteobacteria</taxon>
        <taxon>Chromatiales</taxon>
        <taxon>Wenzhouxiangellaceae</taxon>
        <taxon>Elongatibacter</taxon>
    </lineage>
</organism>
<gene>
    <name evidence="9" type="ORF">V3330_09670</name>
</gene>
<comment type="caution">
    <text evidence="9">The sequence shown here is derived from an EMBL/GenBank/DDBJ whole genome shotgun (WGS) entry which is preliminary data.</text>
</comment>
<feature type="domain" description="Major facilitator superfamily (MFS) profile" evidence="8">
    <location>
        <begin position="37"/>
        <end position="455"/>
    </location>
</feature>
<feature type="transmembrane region" description="Helical" evidence="7">
    <location>
        <begin position="104"/>
        <end position="122"/>
    </location>
</feature>
<dbReference type="Gene3D" id="1.20.1250.20">
    <property type="entry name" value="MFS general substrate transporter like domains"/>
    <property type="match status" value="2"/>
</dbReference>
<feature type="transmembrane region" description="Helical" evidence="7">
    <location>
        <begin position="262"/>
        <end position="288"/>
    </location>
</feature>
<evidence type="ECO:0000256" key="3">
    <source>
        <dbReference type="ARBA" id="ARBA00022692"/>
    </source>
</evidence>
<dbReference type="SUPFAM" id="SSF103473">
    <property type="entry name" value="MFS general substrate transporter"/>
    <property type="match status" value="1"/>
</dbReference>
<comment type="subcellular location">
    <subcellularLocation>
        <location evidence="1">Membrane</location>
        <topology evidence="1">Multi-pass membrane protein</topology>
    </subcellularLocation>
</comment>
<dbReference type="GO" id="GO:0016020">
    <property type="term" value="C:membrane"/>
    <property type="evidence" value="ECO:0007669"/>
    <property type="project" value="UniProtKB-SubCell"/>
</dbReference>
<evidence type="ECO:0000313" key="10">
    <source>
        <dbReference type="Proteomes" id="UP001359886"/>
    </source>
</evidence>
<feature type="transmembrane region" description="Helical" evidence="7">
    <location>
        <begin position="32"/>
        <end position="50"/>
    </location>
</feature>
<dbReference type="EMBL" id="JAZHOG010000005">
    <property type="protein sequence ID" value="MEJ8567892.1"/>
    <property type="molecule type" value="Genomic_DNA"/>
</dbReference>
<dbReference type="GO" id="GO:0022857">
    <property type="term" value="F:transmembrane transporter activity"/>
    <property type="evidence" value="ECO:0007669"/>
    <property type="project" value="InterPro"/>
</dbReference>
<feature type="transmembrane region" description="Helical" evidence="7">
    <location>
        <begin position="71"/>
        <end position="92"/>
    </location>
</feature>
<dbReference type="Pfam" id="PF07690">
    <property type="entry name" value="MFS_1"/>
    <property type="match status" value="1"/>
</dbReference>
<feature type="compositionally biased region" description="Low complexity" evidence="6">
    <location>
        <begin position="1"/>
        <end position="10"/>
    </location>
</feature>
<dbReference type="Proteomes" id="UP001359886">
    <property type="component" value="Unassembled WGS sequence"/>
</dbReference>
<evidence type="ECO:0000256" key="2">
    <source>
        <dbReference type="ARBA" id="ARBA00022448"/>
    </source>
</evidence>
<feature type="transmembrane region" description="Helical" evidence="7">
    <location>
        <begin position="300"/>
        <end position="321"/>
    </location>
</feature>
<dbReference type="InterPro" id="IPR011701">
    <property type="entry name" value="MFS"/>
</dbReference>
<keyword evidence="10" id="KW-1185">Reference proteome</keyword>
<feature type="region of interest" description="Disordered" evidence="6">
    <location>
        <begin position="1"/>
        <end position="23"/>
    </location>
</feature>
<sequence>MSDSDSAATAPPAPPSGPAGNPTREAPWPKPVYAWYVVGVLMLAYTNSFIDRQILSLLIEPIRRDLQITDTQISLLAGIAFTIFYTVMGVPIARLADQRNRRRIITFGLAFWSVMTATCGLARNFWHMFAARVGVGVGEATLSPAAMSIISDYFPVGKLARAISIYSMGVYFGAGLALIIGGLVVQLVSQAGSVTLPVVGEIFPWQMTFFVVGLMGLPVLLLLMTVREPVRRGVAASGSAEAAAASSLPALKAFIRRNARTVVFHFAAFSCIGVGIAGFLVWTPTLFIRTWGFEASQIGFIYGFILFIGGTSGVYAGGYVADWLQNRGHDDAILRAAFYCSVAVVPFAVLTPLAPNPSLAIAGLAVTAFLLAFPQGLPAAALQVITPNALRAQMTAVYFLVGNLIANGFGPTLYALVTDYVFKDPAMLRYSMAWGSGIVLPLGALFAWLALKPYRASVIAARKTAAEYASG</sequence>
<feature type="transmembrane region" description="Helical" evidence="7">
    <location>
        <begin position="360"/>
        <end position="385"/>
    </location>
</feature>
<dbReference type="PROSITE" id="PS50850">
    <property type="entry name" value="MFS"/>
    <property type="match status" value="1"/>
</dbReference>
<keyword evidence="5 7" id="KW-0472">Membrane</keyword>
<evidence type="ECO:0000256" key="4">
    <source>
        <dbReference type="ARBA" id="ARBA00022989"/>
    </source>
</evidence>
<dbReference type="InterPro" id="IPR020846">
    <property type="entry name" value="MFS_dom"/>
</dbReference>
<name>A0AAW9RCU1_9GAMM</name>
<evidence type="ECO:0000256" key="5">
    <source>
        <dbReference type="ARBA" id="ARBA00023136"/>
    </source>
</evidence>
<feature type="transmembrane region" description="Helical" evidence="7">
    <location>
        <begin position="163"/>
        <end position="185"/>
    </location>
</feature>
<evidence type="ECO:0000256" key="1">
    <source>
        <dbReference type="ARBA" id="ARBA00004141"/>
    </source>
</evidence>
<protein>
    <submittedName>
        <fullName evidence="9">MFS transporter</fullName>
    </submittedName>
</protein>
<evidence type="ECO:0000259" key="8">
    <source>
        <dbReference type="PROSITE" id="PS50850"/>
    </source>
</evidence>
<proteinExistence type="predicted"/>
<dbReference type="InterPro" id="IPR036259">
    <property type="entry name" value="MFS_trans_sf"/>
</dbReference>
<reference evidence="9 10" key="1">
    <citation type="submission" date="2024-02" db="EMBL/GenBank/DDBJ databases">
        <title>A novel Wenzhouxiangellaceae bacterium, isolated from coastal sediments.</title>
        <authorList>
            <person name="Du Z.-J."/>
            <person name="Ye Y.-Q."/>
            <person name="Zhang X.-Y."/>
        </authorList>
    </citation>
    <scope>NUCLEOTIDE SEQUENCE [LARGE SCALE GENOMIC DNA]</scope>
    <source>
        <strain evidence="9 10">CH-27</strain>
    </source>
</reference>
<dbReference type="AlphaFoldDB" id="A0AAW9RCU1"/>
<feature type="transmembrane region" description="Helical" evidence="7">
    <location>
        <begin position="397"/>
        <end position="417"/>
    </location>
</feature>
<evidence type="ECO:0000313" key="9">
    <source>
        <dbReference type="EMBL" id="MEJ8567892.1"/>
    </source>
</evidence>
<keyword evidence="4 7" id="KW-1133">Transmembrane helix</keyword>
<dbReference type="PANTHER" id="PTHR23505:SF79">
    <property type="entry name" value="PROTEIN SPINSTER"/>
    <property type="match status" value="1"/>
</dbReference>
<evidence type="ECO:0000256" key="6">
    <source>
        <dbReference type="SAM" id="MobiDB-lite"/>
    </source>
</evidence>
<dbReference type="InterPro" id="IPR044770">
    <property type="entry name" value="MFS_spinster-like"/>
</dbReference>
<evidence type="ECO:0000256" key="7">
    <source>
        <dbReference type="SAM" id="Phobius"/>
    </source>
</evidence>